<reference evidence="2 3" key="1">
    <citation type="submission" date="2017-06" db="EMBL/GenBank/DDBJ databases">
        <title>Novel microbial phyla capable of carbon fixation and sulfur reduction in deep-sea sediments.</title>
        <authorList>
            <person name="Huang J."/>
            <person name="Baker B."/>
            <person name="Wang Y."/>
        </authorList>
    </citation>
    <scope>NUCLEOTIDE SEQUENCE [LARGE SCALE GENOMIC DNA]</scope>
    <source>
        <strain evidence="2">B3_LCP</strain>
    </source>
</reference>
<dbReference type="Proteomes" id="UP000319619">
    <property type="component" value="Unassembled WGS sequence"/>
</dbReference>
<evidence type="ECO:0000313" key="3">
    <source>
        <dbReference type="Proteomes" id="UP000319619"/>
    </source>
</evidence>
<feature type="region of interest" description="Disordered" evidence="1">
    <location>
        <begin position="1"/>
        <end position="29"/>
    </location>
</feature>
<name>A0A532V388_UNCL8</name>
<accession>A0A532V388</accession>
<dbReference type="AlphaFoldDB" id="A0A532V388"/>
<evidence type="ECO:0000256" key="1">
    <source>
        <dbReference type="SAM" id="MobiDB-lite"/>
    </source>
</evidence>
<proteinExistence type="predicted"/>
<dbReference type="EMBL" id="NJBN01000002">
    <property type="protein sequence ID" value="TKJ41619.1"/>
    <property type="molecule type" value="Genomic_DNA"/>
</dbReference>
<comment type="caution">
    <text evidence="2">The sequence shown here is derived from an EMBL/GenBank/DDBJ whole genome shotgun (WGS) entry which is preliminary data.</text>
</comment>
<sequence length="87" mass="10044">MSKINPLQRVPGLPDQGSNDKNRIHRSDKSYKMFELDKVEISREAREVQRTENAGAINTGHTELTNEARKMGNQWYLVGYHMQSVNK</sequence>
<organism evidence="2 3">
    <name type="scientific">candidate division LCP-89 bacterium B3_LCP</name>
    <dbReference type="NCBI Taxonomy" id="2012998"/>
    <lineage>
        <taxon>Bacteria</taxon>
        <taxon>Pseudomonadati</taxon>
        <taxon>Bacteria division LCP-89</taxon>
    </lineage>
</organism>
<protein>
    <submittedName>
        <fullName evidence="2">Uncharacterized protein</fullName>
    </submittedName>
</protein>
<feature type="compositionally biased region" description="Basic and acidic residues" evidence="1">
    <location>
        <begin position="18"/>
        <end position="29"/>
    </location>
</feature>
<evidence type="ECO:0000313" key="2">
    <source>
        <dbReference type="EMBL" id="TKJ41619.1"/>
    </source>
</evidence>
<gene>
    <name evidence="2" type="ORF">CEE37_03370</name>
</gene>